<accession>A0A2N5W3Z0</accession>
<dbReference type="OrthoDB" id="2505017at2759"/>
<dbReference type="Proteomes" id="UP000235388">
    <property type="component" value="Unassembled WGS sequence"/>
</dbReference>
<evidence type="ECO:0000313" key="2">
    <source>
        <dbReference type="Proteomes" id="UP000235388"/>
    </source>
</evidence>
<reference evidence="1 2" key="1">
    <citation type="submission" date="2017-11" db="EMBL/GenBank/DDBJ databases">
        <title>De novo assembly and phasing of dikaryotic genomes from two isolates of Puccinia coronata f. sp. avenae, the causal agent of oat crown rust.</title>
        <authorList>
            <person name="Miller M.E."/>
            <person name="Zhang Y."/>
            <person name="Omidvar V."/>
            <person name="Sperschneider J."/>
            <person name="Schwessinger B."/>
            <person name="Raley C."/>
            <person name="Palmer J.M."/>
            <person name="Garnica D."/>
            <person name="Upadhyaya N."/>
            <person name="Rathjen J."/>
            <person name="Taylor J.M."/>
            <person name="Park R.F."/>
            <person name="Dodds P.N."/>
            <person name="Hirsch C.D."/>
            <person name="Kianian S.F."/>
            <person name="Figueroa M."/>
        </authorList>
    </citation>
    <scope>NUCLEOTIDE SEQUENCE [LARGE SCALE GENOMIC DNA]</scope>
    <source>
        <strain evidence="1">12NC29</strain>
    </source>
</reference>
<gene>
    <name evidence="1" type="ORF">PCANC_02853</name>
</gene>
<keyword evidence="2" id="KW-1185">Reference proteome</keyword>
<proteinExistence type="predicted"/>
<name>A0A2N5W3Z0_9BASI</name>
<dbReference type="EMBL" id="PGCJ01000015">
    <property type="protein sequence ID" value="PLW56947.1"/>
    <property type="molecule type" value="Genomic_DNA"/>
</dbReference>
<evidence type="ECO:0000313" key="1">
    <source>
        <dbReference type="EMBL" id="PLW56947.1"/>
    </source>
</evidence>
<sequence>MNDSDKISRHNIPILDGENYTAWSSRMKIFLRGKKLFFTCSTGWDETAPEDVKAAYLVANDEAISFIVSRINERCFNEVVDASTIDSANLLWSKISQQYASHSIVNRGRVFMKWSALTYDRDLQSFINNMRSALRDIECLADILHAEQQQEHERSPDCLRFGSRFNFIQCSFPISLKDNSTLQQRPAQSSRKKSYGVSLLPEISAPQIRDQTAKECKR</sequence>
<comment type="caution">
    <text evidence="1">The sequence shown here is derived from an EMBL/GenBank/DDBJ whole genome shotgun (WGS) entry which is preliminary data.</text>
</comment>
<protein>
    <submittedName>
        <fullName evidence="1">Uncharacterized protein</fullName>
    </submittedName>
</protein>
<dbReference type="AlphaFoldDB" id="A0A2N5W3Z0"/>
<organism evidence="1 2">
    <name type="scientific">Puccinia coronata f. sp. avenae</name>
    <dbReference type="NCBI Taxonomy" id="200324"/>
    <lineage>
        <taxon>Eukaryota</taxon>
        <taxon>Fungi</taxon>
        <taxon>Dikarya</taxon>
        <taxon>Basidiomycota</taxon>
        <taxon>Pucciniomycotina</taxon>
        <taxon>Pucciniomycetes</taxon>
        <taxon>Pucciniales</taxon>
        <taxon>Pucciniaceae</taxon>
        <taxon>Puccinia</taxon>
    </lineage>
</organism>